<dbReference type="Gene3D" id="1.20.1250.20">
    <property type="entry name" value="MFS general substrate transporter like domains"/>
    <property type="match status" value="2"/>
</dbReference>
<evidence type="ECO:0000259" key="7">
    <source>
        <dbReference type="PROSITE" id="PS50850"/>
    </source>
</evidence>
<evidence type="ECO:0000256" key="3">
    <source>
        <dbReference type="ARBA" id="ARBA00022692"/>
    </source>
</evidence>
<dbReference type="InterPro" id="IPR011701">
    <property type="entry name" value="MFS"/>
</dbReference>
<accession>A0A8K0X960</accession>
<keyword evidence="2" id="KW-0813">Transport</keyword>
<name>A0A8K0X960_9PEZI</name>
<keyword evidence="3 6" id="KW-0812">Transmembrane</keyword>
<dbReference type="SUPFAM" id="SSF103473">
    <property type="entry name" value="MFS general substrate transporter"/>
    <property type="match status" value="1"/>
</dbReference>
<evidence type="ECO:0000256" key="5">
    <source>
        <dbReference type="ARBA" id="ARBA00023136"/>
    </source>
</evidence>
<feature type="domain" description="Major facilitator superfamily (MFS) profile" evidence="7">
    <location>
        <begin position="46"/>
        <end position="480"/>
    </location>
</feature>
<dbReference type="InterPro" id="IPR036259">
    <property type="entry name" value="MFS_trans_sf"/>
</dbReference>
<dbReference type="InterPro" id="IPR020846">
    <property type="entry name" value="MFS_dom"/>
</dbReference>
<dbReference type="AlphaFoldDB" id="A0A8K0X960"/>
<protein>
    <submittedName>
        <fullName evidence="8">Alternative sulfate transporter</fullName>
    </submittedName>
</protein>
<dbReference type="Pfam" id="PF07690">
    <property type="entry name" value="MFS_1"/>
    <property type="match status" value="1"/>
</dbReference>
<organism evidence="8 9">
    <name type="scientific">Plectosphaerella cucumerina</name>
    <dbReference type="NCBI Taxonomy" id="40658"/>
    <lineage>
        <taxon>Eukaryota</taxon>
        <taxon>Fungi</taxon>
        <taxon>Dikarya</taxon>
        <taxon>Ascomycota</taxon>
        <taxon>Pezizomycotina</taxon>
        <taxon>Sordariomycetes</taxon>
        <taxon>Hypocreomycetidae</taxon>
        <taxon>Glomerellales</taxon>
        <taxon>Plectosphaerellaceae</taxon>
        <taxon>Plectosphaerella</taxon>
    </lineage>
</organism>
<evidence type="ECO:0000313" key="8">
    <source>
        <dbReference type="EMBL" id="KAH7376666.1"/>
    </source>
</evidence>
<feature type="transmembrane region" description="Helical" evidence="6">
    <location>
        <begin position="324"/>
        <end position="340"/>
    </location>
</feature>
<keyword evidence="4 6" id="KW-1133">Transmembrane helix</keyword>
<sequence>MEPVIDEKYAKHADGELSGSESPESDAFTWTEEEETALVRKVDLLLMPLLTLGFFALQLDRGNIGNALTDNFFKDVGITQNQFNTGQQLLSLGIILLEIPSNLVLYRVGPTLWIGGQIIAWGFVATFQAFQHGLGAFMATRLLLGLTEAGFIPAALFTITRWYKRDEISKRFSWFFLGNMIAAAISGIIAYGILHMRGVAGLAGWQWLFILEGIFTILVGVVFLATFPESTASPISRLRHRYFSERESQILTLRVLRDDPSKAQVNKNVKWSELKAAITNWRLIPHVCFTFLGLASASAFGSYAPTLVVSFGYGRLESNALVSIGYWGLIVVNLFTGWLADRIGVRGPIVSVAFFVGLVFSIANRVLVFSDNSHLKFGILIVSIAVGWPWHPVNGSWLSLNAKSAGERSITMAIHIMAANCSGLIGKQIFRSEDAPLYPKGFTLLAGLFAAAFVLSIIANLQYYFLNGRVLARKGLKYVY</sequence>
<feature type="transmembrane region" description="Helical" evidence="6">
    <location>
        <begin position="442"/>
        <end position="466"/>
    </location>
</feature>
<comment type="caution">
    <text evidence="8">The sequence shown here is derived from an EMBL/GenBank/DDBJ whole genome shotgun (WGS) entry which is preliminary data.</text>
</comment>
<evidence type="ECO:0000313" key="9">
    <source>
        <dbReference type="Proteomes" id="UP000813385"/>
    </source>
</evidence>
<dbReference type="PROSITE" id="PS50850">
    <property type="entry name" value="MFS"/>
    <property type="match status" value="1"/>
</dbReference>
<evidence type="ECO:0000256" key="1">
    <source>
        <dbReference type="ARBA" id="ARBA00004141"/>
    </source>
</evidence>
<feature type="transmembrane region" description="Helical" evidence="6">
    <location>
        <begin position="283"/>
        <end position="304"/>
    </location>
</feature>
<dbReference type="GO" id="GO:0022857">
    <property type="term" value="F:transmembrane transporter activity"/>
    <property type="evidence" value="ECO:0007669"/>
    <property type="project" value="InterPro"/>
</dbReference>
<comment type="subcellular location">
    <subcellularLocation>
        <location evidence="1">Membrane</location>
        <topology evidence="1">Multi-pass membrane protein</topology>
    </subcellularLocation>
</comment>
<dbReference type="PANTHER" id="PTHR43791:SF32">
    <property type="entry name" value="MAJOR FACILITATOR SUPERFAMILY (MFS) PROFILE DOMAIN-CONTAINING PROTEIN"/>
    <property type="match status" value="1"/>
</dbReference>
<dbReference type="FunFam" id="1.20.1250.20:FF:000106">
    <property type="entry name" value="MFS transporter, putative"/>
    <property type="match status" value="1"/>
</dbReference>
<evidence type="ECO:0000256" key="2">
    <source>
        <dbReference type="ARBA" id="ARBA00022448"/>
    </source>
</evidence>
<dbReference type="EMBL" id="JAGPXD010000001">
    <property type="protein sequence ID" value="KAH7376666.1"/>
    <property type="molecule type" value="Genomic_DNA"/>
</dbReference>
<feature type="transmembrane region" description="Helical" evidence="6">
    <location>
        <begin position="347"/>
        <end position="367"/>
    </location>
</feature>
<keyword evidence="5 6" id="KW-0472">Membrane</keyword>
<dbReference type="Proteomes" id="UP000813385">
    <property type="component" value="Unassembled WGS sequence"/>
</dbReference>
<evidence type="ECO:0000256" key="6">
    <source>
        <dbReference type="SAM" id="Phobius"/>
    </source>
</evidence>
<proteinExistence type="predicted"/>
<gene>
    <name evidence="8" type="ORF">B0T11DRAFT_304018</name>
</gene>
<dbReference type="GO" id="GO:0016020">
    <property type="term" value="C:membrane"/>
    <property type="evidence" value="ECO:0007669"/>
    <property type="project" value="UniProtKB-SubCell"/>
</dbReference>
<feature type="transmembrane region" description="Helical" evidence="6">
    <location>
        <begin position="142"/>
        <end position="160"/>
    </location>
</feature>
<feature type="transmembrane region" description="Helical" evidence="6">
    <location>
        <begin position="205"/>
        <end position="227"/>
    </location>
</feature>
<evidence type="ECO:0000256" key="4">
    <source>
        <dbReference type="ARBA" id="ARBA00022989"/>
    </source>
</evidence>
<dbReference type="OrthoDB" id="2985014at2759"/>
<keyword evidence="9" id="KW-1185">Reference proteome</keyword>
<feature type="transmembrane region" description="Helical" evidence="6">
    <location>
        <begin position="111"/>
        <end position="130"/>
    </location>
</feature>
<feature type="transmembrane region" description="Helical" evidence="6">
    <location>
        <begin position="172"/>
        <end position="193"/>
    </location>
</feature>
<reference evidence="8" key="1">
    <citation type="journal article" date="2021" name="Nat. Commun.">
        <title>Genetic determinants of endophytism in the Arabidopsis root mycobiome.</title>
        <authorList>
            <person name="Mesny F."/>
            <person name="Miyauchi S."/>
            <person name="Thiergart T."/>
            <person name="Pickel B."/>
            <person name="Atanasova L."/>
            <person name="Karlsson M."/>
            <person name="Huettel B."/>
            <person name="Barry K.W."/>
            <person name="Haridas S."/>
            <person name="Chen C."/>
            <person name="Bauer D."/>
            <person name="Andreopoulos W."/>
            <person name="Pangilinan J."/>
            <person name="LaButti K."/>
            <person name="Riley R."/>
            <person name="Lipzen A."/>
            <person name="Clum A."/>
            <person name="Drula E."/>
            <person name="Henrissat B."/>
            <person name="Kohler A."/>
            <person name="Grigoriev I.V."/>
            <person name="Martin F.M."/>
            <person name="Hacquard S."/>
        </authorList>
    </citation>
    <scope>NUCLEOTIDE SEQUENCE</scope>
    <source>
        <strain evidence="8">MPI-CAGE-AT-0016</strain>
    </source>
</reference>
<dbReference type="PANTHER" id="PTHR43791">
    <property type="entry name" value="PERMEASE-RELATED"/>
    <property type="match status" value="1"/>
</dbReference>